<evidence type="ECO:0000256" key="4">
    <source>
        <dbReference type="ARBA" id="ARBA00022605"/>
    </source>
</evidence>
<dbReference type="GO" id="GO:0005737">
    <property type="term" value="C:cytoplasm"/>
    <property type="evidence" value="ECO:0007669"/>
    <property type="project" value="TreeGrafter"/>
</dbReference>
<evidence type="ECO:0000256" key="6">
    <source>
        <dbReference type="ARBA" id="ARBA00023102"/>
    </source>
</evidence>
<gene>
    <name evidence="10" type="ORF">IAC77_03275</name>
</gene>
<evidence type="ECO:0000259" key="9">
    <source>
        <dbReference type="Pfam" id="PF02811"/>
    </source>
</evidence>
<dbReference type="GO" id="GO:0000105">
    <property type="term" value="P:L-histidine biosynthetic process"/>
    <property type="evidence" value="ECO:0007669"/>
    <property type="project" value="UniProtKB-UniRule"/>
</dbReference>
<keyword evidence="6 8" id="KW-0368">Histidine biosynthesis</keyword>
<dbReference type="InterPro" id="IPR004013">
    <property type="entry name" value="PHP_dom"/>
</dbReference>
<organism evidence="10 11">
    <name type="scientific">Candidatus Enterousia excrementavium</name>
    <dbReference type="NCBI Taxonomy" id="2840789"/>
    <lineage>
        <taxon>Bacteria</taxon>
        <taxon>Pseudomonadati</taxon>
        <taxon>Pseudomonadota</taxon>
        <taxon>Alphaproteobacteria</taxon>
        <taxon>Candidatus Enterousia</taxon>
    </lineage>
</organism>
<dbReference type="EC" id="3.1.3.15" evidence="3 8"/>
<dbReference type="EMBL" id="JADINE010000041">
    <property type="protein sequence ID" value="MBO8407455.1"/>
    <property type="molecule type" value="Genomic_DNA"/>
</dbReference>
<protein>
    <recommendedName>
        <fullName evidence="3 8">Histidinol-phosphatase</fullName>
        <shortName evidence="8">HolPase</shortName>
        <ecNumber evidence="3 8">3.1.3.15</ecNumber>
    </recommendedName>
</protein>
<keyword evidence="4 8" id="KW-0028">Amino-acid biosynthesis</keyword>
<dbReference type="Proteomes" id="UP000721442">
    <property type="component" value="Unassembled WGS sequence"/>
</dbReference>
<evidence type="ECO:0000256" key="5">
    <source>
        <dbReference type="ARBA" id="ARBA00022801"/>
    </source>
</evidence>
<name>A0A940DEJ7_9PROT</name>
<comment type="catalytic activity">
    <reaction evidence="7 8">
        <text>L-histidinol phosphate + H2O = L-histidinol + phosphate</text>
        <dbReference type="Rhea" id="RHEA:14465"/>
        <dbReference type="ChEBI" id="CHEBI:15377"/>
        <dbReference type="ChEBI" id="CHEBI:43474"/>
        <dbReference type="ChEBI" id="CHEBI:57699"/>
        <dbReference type="ChEBI" id="CHEBI:57980"/>
        <dbReference type="EC" id="3.1.3.15"/>
    </reaction>
</comment>
<dbReference type="InterPro" id="IPR010140">
    <property type="entry name" value="Histidinol_P_phosphatase_HisJ"/>
</dbReference>
<dbReference type="Pfam" id="PF02811">
    <property type="entry name" value="PHP"/>
    <property type="match status" value="1"/>
</dbReference>
<reference evidence="10" key="1">
    <citation type="submission" date="2020-10" db="EMBL/GenBank/DDBJ databases">
        <authorList>
            <person name="Gilroy R."/>
        </authorList>
    </citation>
    <scope>NUCLEOTIDE SEQUENCE</scope>
    <source>
        <strain evidence="10">B1-16210</strain>
    </source>
</reference>
<dbReference type="PANTHER" id="PTHR21039">
    <property type="entry name" value="HISTIDINOL PHOSPHATASE-RELATED"/>
    <property type="match status" value="1"/>
</dbReference>
<dbReference type="Gene3D" id="3.20.20.140">
    <property type="entry name" value="Metal-dependent hydrolases"/>
    <property type="match status" value="1"/>
</dbReference>
<dbReference type="InterPro" id="IPR016195">
    <property type="entry name" value="Pol/histidinol_Pase-like"/>
</dbReference>
<comment type="caution">
    <text evidence="10">The sequence shown here is derived from an EMBL/GenBank/DDBJ whole genome shotgun (WGS) entry which is preliminary data.</text>
</comment>
<proteinExistence type="inferred from homology"/>
<accession>A0A940DEJ7</accession>
<evidence type="ECO:0000313" key="11">
    <source>
        <dbReference type="Proteomes" id="UP000721442"/>
    </source>
</evidence>
<dbReference type="SUPFAM" id="SSF89550">
    <property type="entry name" value="PHP domain-like"/>
    <property type="match status" value="1"/>
</dbReference>
<dbReference type="PANTHER" id="PTHR21039:SF0">
    <property type="entry name" value="HISTIDINOL-PHOSPHATASE"/>
    <property type="match status" value="1"/>
</dbReference>
<evidence type="ECO:0000256" key="2">
    <source>
        <dbReference type="ARBA" id="ARBA00009152"/>
    </source>
</evidence>
<comment type="similarity">
    <text evidence="2 8">Belongs to the PHP hydrolase family. HisK subfamily.</text>
</comment>
<reference evidence="10" key="2">
    <citation type="journal article" date="2021" name="PeerJ">
        <title>Extensive microbial diversity within the chicken gut microbiome revealed by metagenomics and culture.</title>
        <authorList>
            <person name="Gilroy R."/>
            <person name="Ravi A."/>
            <person name="Getino M."/>
            <person name="Pursley I."/>
            <person name="Horton D.L."/>
            <person name="Alikhan N.F."/>
            <person name="Baker D."/>
            <person name="Gharbi K."/>
            <person name="Hall N."/>
            <person name="Watson M."/>
            <person name="Adriaenssens E.M."/>
            <person name="Foster-Nyarko E."/>
            <person name="Jarju S."/>
            <person name="Secka A."/>
            <person name="Antonio M."/>
            <person name="Oren A."/>
            <person name="Chaudhuri R.R."/>
            <person name="La Ragione R."/>
            <person name="Hildebrand F."/>
            <person name="Pallen M.J."/>
        </authorList>
    </citation>
    <scope>NUCLEOTIDE SEQUENCE</scope>
    <source>
        <strain evidence="10">B1-16210</strain>
    </source>
</reference>
<dbReference type="AlphaFoldDB" id="A0A940DEJ7"/>
<sequence>MQTFTLHTHTIGFDGANTIAEMAASARAAGFSALGVSNHFIVHPEITHARMYPHAVRGGYDAIYLDSFDRAMEKFRPHYAELRQFQSTTDMQILCGMEVDFFPSAWWRDGFLRAIDELRPDYVIGSSHFIYYDNNVCNVHDMANASPDVRDEMLQMYWDKVAAAASSGLFTWMAHVDLPKKVGLGRDEKWCMAENRAMDAIASAGIAMEINTGLYKPEMYEPYPSARILRAAAAKNIPVLLSDDAHKSCQLGRHFDEACKFAHECGVTNFATLHNLLDFSQKTI</sequence>
<evidence type="ECO:0000256" key="1">
    <source>
        <dbReference type="ARBA" id="ARBA00004970"/>
    </source>
</evidence>
<comment type="pathway">
    <text evidence="1 8">Amino-acid biosynthesis; L-histidine biosynthesis; L-histidine from 5-phospho-alpha-D-ribose 1-diphosphate: step 8/9.</text>
</comment>
<evidence type="ECO:0000256" key="8">
    <source>
        <dbReference type="RuleBase" id="RU366003"/>
    </source>
</evidence>
<keyword evidence="5 8" id="KW-0378">Hydrolase</keyword>
<evidence type="ECO:0000256" key="3">
    <source>
        <dbReference type="ARBA" id="ARBA00013085"/>
    </source>
</evidence>
<evidence type="ECO:0000313" key="10">
    <source>
        <dbReference type="EMBL" id="MBO8407455.1"/>
    </source>
</evidence>
<dbReference type="GO" id="GO:0004401">
    <property type="term" value="F:histidinol-phosphatase activity"/>
    <property type="evidence" value="ECO:0007669"/>
    <property type="project" value="UniProtKB-UniRule"/>
</dbReference>
<evidence type="ECO:0000256" key="7">
    <source>
        <dbReference type="ARBA" id="ARBA00049158"/>
    </source>
</evidence>
<feature type="domain" description="PHP" evidence="9">
    <location>
        <begin position="6"/>
        <end position="212"/>
    </location>
</feature>